<dbReference type="PANTHER" id="PTHR33732">
    <property type="entry name" value="REF/SRPP-LIKE PROTEIN OS05G0151300/LOC_OS05G05940"/>
    <property type="match status" value="1"/>
</dbReference>
<keyword evidence="4" id="KW-1185">Reference proteome</keyword>
<reference evidence="3" key="2">
    <citation type="journal article" date="2023" name="Plants (Basel)">
        <title>Annotation of the Turnera subulata (Passifloraceae) Draft Genome Reveals the S-Locus Evolved after the Divergence of Turneroideae from Passifloroideae in a Stepwise Manner.</title>
        <authorList>
            <person name="Henning P.M."/>
            <person name="Roalson E.H."/>
            <person name="Mir W."/>
            <person name="McCubbin A.G."/>
            <person name="Shore J.S."/>
        </authorList>
    </citation>
    <scope>NUCLEOTIDE SEQUENCE</scope>
    <source>
        <strain evidence="3">F60SS</strain>
    </source>
</reference>
<comment type="caution">
    <text evidence="3">The sequence shown here is derived from an EMBL/GenBank/DDBJ whole genome shotgun (WGS) entry which is preliminary data.</text>
</comment>
<evidence type="ECO:0000313" key="4">
    <source>
        <dbReference type="Proteomes" id="UP001141552"/>
    </source>
</evidence>
<comment type="similarity">
    <text evidence="1">Belongs to the REF/SRPP family.</text>
</comment>
<dbReference type="AlphaFoldDB" id="A0A9Q0JRJ4"/>
<evidence type="ECO:0008006" key="5">
    <source>
        <dbReference type="Google" id="ProtNLM"/>
    </source>
</evidence>
<reference evidence="3" key="1">
    <citation type="submission" date="2022-02" db="EMBL/GenBank/DDBJ databases">
        <authorList>
            <person name="Henning P.M."/>
            <person name="McCubbin A.G."/>
            <person name="Shore J.S."/>
        </authorList>
    </citation>
    <scope>NUCLEOTIDE SEQUENCE</scope>
    <source>
        <strain evidence="3">F60SS</strain>
        <tissue evidence="3">Leaves</tissue>
    </source>
</reference>
<feature type="compositionally biased region" description="Basic and acidic residues" evidence="2">
    <location>
        <begin position="226"/>
        <end position="236"/>
    </location>
</feature>
<sequence length="242" mass="26325">MGVDNNNKNSRELKHLGLVRLAAINAVVCVSNLYGYAKRNSGPLGSAVGTVENAVTAVVGPVYEKFKGVPDDLLVFLDKKVDEATHKFDKHAPPLAKRLASQAHYVFEEASKKAQELVKEARTGGPRAVVHYAATESKKLVLDQSVKLWVKLDRYPSAHKVADVAVPVAANWSEKYNRFVVDMTRKGFAGFGYLPLVPVEDIAKAFKQGKAAKKNEGAATTKKKKKEEANGKKSDSDSSDSD</sequence>
<organism evidence="3 4">
    <name type="scientific">Turnera subulata</name>
    <dbReference type="NCBI Taxonomy" id="218843"/>
    <lineage>
        <taxon>Eukaryota</taxon>
        <taxon>Viridiplantae</taxon>
        <taxon>Streptophyta</taxon>
        <taxon>Embryophyta</taxon>
        <taxon>Tracheophyta</taxon>
        <taxon>Spermatophyta</taxon>
        <taxon>Magnoliopsida</taxon>
        <taxon>eudicotyledons</taxon>
        <taxon>Gunneridae</taxon>
        <taxon>Pentapetalae</taxon>
        <taxon>rosids</taxon>
        <taxon>fabids</taxon>
        <taxon>Malpighiales</taxon>
        <taxon>Passifloraceae</taxon>
        <taxon>Turnera</taxon>
    </lineage>
</organism>
<evidence type="ECO:0000256" key="1">
    <source>
        <dbReference type="ARBA" id="ARBA00009737"/>
    </source>
</evidence>
<accession>A0A9Q0JRJ4</accession>
<dbReference type="Pfam" id="PF05755">
    <property type="entry name" value="REF"/>
    <property type="match status" value="1"/>
</dbReference>
<feature type="region of interest" description="Disordered" evidence="2">
    <location>
        <begin position="208"/>
        <end position="242"/>
    </location>
</feature>
<dbReference type="Proteomes" id="UP001141552">
    <property type="component" value="Unassembled WGS sequence"/>
</dbReference>
<evidence type="ECO:0000313" key="3">
    <source>
        <dbReference type="EMBL" id="KAJ4850185.1"/>
    </source>
</evidence>
<gene>
    <name evidence="3" type="ORF">Tsubulata_004473</name>
</gene>
<dbReference type="InterPro" id="IPR008802">
    <property type="entry name" value="REF"/>
</dbReference>
<evidence type="ECO:0000256" key="2">
    <source>
        <dbReference type="SAM" id="MobiDB-lite"/>
    </source>
</evidence>
<protein>
    <recommendedName>
        <fullName evidence="5">REF/SRPP-like protein</fullName>
    </recommendedName>
</protein>
<dbReference type="PANTHER" id="PTHR33732:SF2">
    <property type="entry name" value="REF_SRPP-LIKE PROTEIN"/>
    <property type="match status" value="1"/>
</dbReference>
<name>A0A9Q0JRJ4_9ROSI</name>
<dbReference type="EMBL" id="JAKUCV010000413">
    <property type="protein sequence ID" value="KAJ4850185.1"/>
    <property type="molecule type" value="Genomic_DNA"/>
</dbReference>
<dbReference type="OrthoDB" id="1901372at2759"/>
<proteinExistence type="inferred from homology"/>